<evidence type="ECO:0000256" key="2">
    <source>
        <dbReference type="ARBA" id="ARBA00022490"/>
    </source>
</evidence>
<reference evidence="7 8" key="1">
    <citation type="submission" date="2018-06" db="EMBL/GenBank/DDBJ databases">
        <title>Complete Genomes of Monosporascus.</title>
        <authorList>
            <person name="Robinson A.J."/>
            <person name="Natvig D.O."/>
        </authorList>
    </citation>
    <scope>NUCLEOTIDE SEQUENCE [LARGE SCALE GENOMIC DNA]</scope>
    <source>
        <strain evidence="7 8">CBS 609.92</strain>
    </source>
</reference>
<dbReference type="Pfam" id="PF13001">
    <property type="entry name" value="ECM29_N"/>
    <property type="match status" value="1"/>
</dbReference>
<feature type="domain" description="Proteasome component Ecm29 N-terminal" evidence="5">
    <location>
        <begin position="14"/>
        <end position="522"/>
    </location>
</feature>
<dbReference type="Gene3D" id="1.25.10.10">
    <property type="entry name" value="Leucine-rich Repeat Variant"/>
    <property type="match status" value="3"/>
</dbReference>
<sequence length="1828" mass="202036">MSMSNEGTELRFVSSIRFKLANVSGDEKKLSDALQTQLVPLLEKAGSPHKAVRDAAFQAFISVNNFAKPSGVMLPVKALLEQYKQTTSPMVKQLDLSLVKQGVLRLDLQERQGLLPIALKGISKETIPASATGFFNIFLRLLLDIKMPSRGTSEDLSLRSAISLSDPSDATYISQWLGKLFLLRQDLALASEEDLDRLLAISPSGLARDDIAFLRNNNPHTWRPNAPNSLSLAECKIKAVNFLASGAFTDEERYLPVICAAGSADSRITFIADDVLKRSGVNLEDGNIITALFDAHNRLPAAHRMQILRLLSKSVAACTFKGEVVEAVKKDFRLTSGDEAAVLGLEALRLHKALLTFLAWFARNSSCSSDIDHDIGPALVLTLKDYILGQGWPQPNPHANQAQFQDELRLRANVYETIGTLARGSNFDHKAKDSLLKWLFDSLVSDPSPGIVVHIESALSSMMGLFRPTTLTEQRDLEILLLEYMTLPDRQGIRTARHVAARFANNCLPYSNIKARWIDILALNGDESERRDVLEEGQRGLDPWWATKLHPDDELELPSWEEMTRAFLYTTSRETEGDEMVIDQISRYTLFPNDRLPTFPITLRFIKQMLFVATLGHKDFEVDWESQLGTTLQNDVGTRGILRKRLMELGDYECLVKLLHAALDGIRDHPDVGAEECVTCLAEVLSFAPTEAVIRPLSTRAVELLQVMKSNNQKVRQLATKAFGILSPWDEQSSSSISKLRGFIESCRDPSPSQSTEYQGSLACLGSHLSHAAYYGKLDGTDALYQVEFLHQTFAASLKSPDLSIRDVSIDVMSQLWTAGLAFPGNGGQLTDILNSLSKLASSNNERAIKAIGRLAIPGFASESIGDTTHVSKILDALLGLSETKRTEVHLATGEAIAAAIARWDSDAVQLDLDVQPTGSGESDIINALGKRPSEITATLDKLITDCKTTKPSLLKASGIWLFCVIQYCSSLPEIQARLRECQVAFMRLLAARDELVQETASRGLALVYERGDESLKGDLVKDLVASFTGSKTQLKVDKDTELFDAGALPTGEGKSVTSYKDIISLANEVGDQSLIYKFMALATNAATWTARSAFGRFGLSNILSDAELDPKIYPKLYRYRFDPNANVRRSMDDIWKAVVKDSTAVIDQYFDAIMDDLLKSVLDGKEWRVREASCAAIAELIYGQSFPKYEKYYTEIWRVTLKVLDDRKESVRKAAVKLCMSLSKTLVTQLQENNSSASARAMVAQVLPFLLSDKGIEHSVQEVKIMAITTVLDVVKNGGDVLKSFIPSIVTHCLGLLSTVEPEMVNYYYQRADEEDREHFDKLRSSAATQSPIFECVVNCLRFTDEGVMKELAPQLVQTIKSAIGMQTKVGCSEVLSTLSLRHSILLLPYNAAFLKAMEMQILDRNHEASKAYARSSAYLLRAASPETRDRFTARLADLYFAAEDDARRQKVADAVLAIAKVSPDAFTDLEASLLPFAYLSRHDTDEYVAEEFEAVWSQHAGGSHTVKRFVDEIADFVERGLGTSKWALQHGAALAIASMIAALAAGATDSNAQFSDATLRRIWPVLDRSLALKTFRDKEKLVAAFPVFVRHSRSLWSSDAAVAAQMKKIALREAKRNNDDYRPHALEALGDFAAAREDLDMYKDVVELVKDHLDQEDKAAHSLTELERRATAAALKAILTAYNRPKMRSDPAVVLDEVATVVEGARKAIAVARDAWFAGAIDLMNVAATSTFGSPAKSGSGILAIRWFWLIVADEADVVLESQRSTRAKTLLAFVQAWKKCVFGRLAEQGAMVEEVRQKVKVMAEGERSLDVQKLLSRVTGELMDV</sequence>
<gene>
    <name evidence="7" type="ORF">DL762_003075</name>
</gene>
<evidence type="ECO:0008006" key="9">
    <source>
        <dbReference type="Google" id="ProtNLM"/>
    </source>
</evidence>
<evidence type="ECO:0000259" key="6">
    <source>
        <dbReference type="Pfam" id="PF24492"/>
    </source>
</evidence>
<dbReference type="InterPro" id="IPR016024">
    <property type="entry name" value="ARM-type_fold"/>
</dbReference>
<feature type="domain" description="Proteasome adapter and scaffold protein ECM29 HEAT-repeat" evidence="6">
    <location>
        <begin position="1283"/>
        <end position="1442"/>
    </location>
</feature>
<comment type="subcellular location">
    <subcellularLocation>
        <location evidence="1">Cytoplasm</location>
    </subcellularLocation>
</comment>
<dbReference type="InterPro" id="IPR055443">
    <property type="entry name" value="HEAT_ECM29"/>
</dbReference>
<proteinExistence type="predicted"/>
<organism evidence="7 8">
    <name type="scientific">Monosporascus cannonballus</name>
    <dbReference type="NCBI Taxonomy" id="155416"/>
    <lineage>
        <taxon>Eukaryota</taxon>
        <taxon>Fungi</taxon>
        <taxon>Dikarya</taxon>
        <taxon>Ascomycota</taxon>
        <taxon>Pezizomycotina</taxon>
        <taxon>Sordariomycetes</taxon>
        <taxon>Xylariomycetidae</taxon>
        <taxon>Xylariales</taxon>
        <taxon>Xylariales incertae sedis</taxon>
        <taxon>Monosporascus</taxon>
    </lineage>
</organism>
<accession>A0ABY0HBL1</accession>
<keyword evidence="2" id="KW-0963">Cytoplasm</keyword>
<evidence type="ECO:0000313" key="8">
    <source>
        <dbReference type="Proteomes" id="UP000294003"/>
    </source>
</evidence>
<keyword evidence="4" id="KW-0647">Proteasome</keyword>
<keyword evidence="8" id="KW-1185">Reference proteome</keyword>
<dbReference type="PANTHER" id="PTHR23346">
    <property type="entry name" value="TRANSLATIONAL ACTIVATOR GCN1-RELATED"/>
    <property type="match status" value="1"/>
</dbReference>
<evidence type="ECO:0000259" key="5">
    <source>
        <dbReference type="Pfam" id="PF13001"/>
    </source>
</evidence>
<evidence type="ECO:0000313" key="7">
    <source>
        <dbReference type="EMBL" id="RYO89710.1"/>
    </source>
</evidence>
<name>A0ABY0HBL1_9PEZI</name>
<dbReference type="PANTHER" id="PTHR23346:SF19">
    <property type="entry name" value="PROTEASOME ADAPTER AND SCAFFOLD PROTEIN ECM29"/>
    <property type="match status" value="1"/>
</dbReference>
<keyword evidence="3" id="KW-0677">Repeat</keyword>
<dbReference type="InterPro" id="IPR024372">
    <property type="entry name" value="Ecm29_N"/>
</dbReference>
<dbReference type="EMBL" id="QJNS01000068">
    <property type="protein sequence ID" value="RYO89710.1"/>
    <property type="molecule type" value="Genomic_DNA"/>
</dbReference>
<dbReference type="Proteomes" id="UP000294003">
    <property type="component" value="Unassembled WGS sequence"/>
</dbReference>
<dbReference type="Pfam" id="PF24492">
    <property type="entry name" value="HEAT_ECM29"/>
    <property type="match status" value="1"/>
</dbReference>
<comment type="caution">
    <text evidence="7">The sequence shown here is derived from an EMBL/GenBank/DDBJ whole genome shotgun (WGS) entry which is preliminary data.</text>
</comment>
<protein>
    <recommendedName>
        <fullName evidence="9">Proteasome component ECM29</fullName>
    </recommendedName>
</protein>
<dbReference type="InterPro" id="IPR011989">
    <property type="entry name" value="ARM-like"/>
</dbReference>
<dbReference type="Pfam" id="PF23731">
    <property type="entry name" value="ARM_ECM29_C"/>
    <property type="match status" value="1"/>
</dbReference>
<evidence type="ECO:0000256" key="3">
    <source>
        <dbReference type="ARBA" id="ARBA00022737"/>
    </source>
</evidence>
<evidence type="ECO:0000256" key="1">
    <source>
        <dbReference type="ARBA" id="ARBA00004496"/>
    </source>
</evidence>
<dbReference type="SUPFAM" id="SSF48371">
    <property type="entry name" value="ARM repeat"/>
    <property type="match status" value="3"/>
</dbReference>
<evidence type="ECO:0000256" key="4">
    <source>
        <dbReference type="ARBA" id="ARBA00022942"/>
    </source>
</evidence>